<proteinExistence type="predicted"/>
<name>A0A2S0N0K0_9BURK</name>
<accession>A0A2S0N0K0</accession>
<keyword evidence="2" id="KW-1185">Reference proteome</keyword>
<gene>
    <name evidence="1" type="ORF">C6571_09290</name>
</gene>
<dbReference type="EMBL" id="CP027669">
    <property type="protein sequence ID" value="AVO41463.1"/>
    <property type="molecule type" value="Genomic_DNA"/>
</dbReference>
<dbReference type="KEGG" id="simp:C6571_09290"/>
<evidence type="ECO:0000313" key="2">
    <source>
        <dbReference type="Proteomes" id="UP000239326"/>
    </source>
</evidence>
<sequence>MEISCFDDLLQAARAQGEPQRLLFVFAGVELPDDATPAQRERFARGEGGALVPQMCVDKAPDELASFDALVQEAAQFGKDWILVFAAAMSGSLNRAPTSSDAEVPLEGMVDAIKRGVHSGLIPFDRTGHTVQID</sequence>
<dbReference type="RefSeq" id="WP_106446440.1">
    <property type="nucleotide sequence ID" value="NZ_CP027669.1"/>
</dbReference>
<dbReference type="AlphaFoldDB" id="A0A2S0N0K0"/>
<organism evidence="1 2">
    <name type="scientific">Simplicispira suum</name>
    <dbReference type="NCBI Taxonomy" id="2109915"/>
    <lineage>
        <taxon>Bacteria</taxon>
        <taxon>Pseudomonadati</taxon>
        <taxon>Pseudomonadota</taxon>
        <taxon>Betaproteobacteria</taxon>
        <taxon>Burkholderiales</taxon>
        <taxon>Comamonadaceae</taxon>
        <taxon>Simplicispira</taxon>
    </lineage>
</organism>
<evidence type="ECO:0000313" key="1">
    <source>
        <dbReference type="EMBL" id="AVO41463.1"/>
    </source>
</evidence>
<protein>
    <submittedName>
        <fullName evidence="1">Ribonucleotide reductase subunit alpha</fullName>
    </submittedName>
</protein>
<reference evidence="1 2" key="1">
    <citation type="submission" date="2018-03" db="EMBL/GenBank/DDBJ databases">
        <title>Genome sequencing of Simplicispira sp.</title>
        <authorList>
            <person name="Kim S.-J."/>
            <person name="Heo J."/>
            <person name="Kwon S.-W."/>
        </authorList>
    </citation>
    <scope>NUCLEOTIDE SEQUENCE [LARGE SCALE GENOMIC DNA]</scope>
    <source>
        <strain evidence="1 2">SC1-8</strain>
    </source>
</reference>
<dbReference type="OrthoDB" id="6182044at2"/>
<dbReference type="Proteomes" id="UP000239326">
    <property type="component" value="Chromosome"/>
</dbReference>